<dbReference type="PROSITE" id="PS50102">
    <property type="entry name" value="RRM"/>
    <property type="match status" value="1"/>
</dbReference>
<dbReference type="InterPro" id="IPR007201">
    <property type="entry name" value="Mei2-like_Rrm_C"/>
</dbReference>
<dbReference type="AlphaFoldDB" id="A0AAV8T9T0"/>
<protein>
    <recommendedName>
        <fullName evidence="2">RRM domain-containing protein</fullName>
    </recommendedName>
</protein>
<dbReference type="EMBL" id="JAIWQS010000005">
    <property type="protein sequence ID" value="KAJ8763567.1"/>
    <property type="molecule type" value="Genomic_DNA"/>
</dbReference>
<sequence>MATIIVQSQSSLNPRAPEFYPIYDYHNRFIITYQNLTTFSTFPSSQQYPSSCHYETSVPSLYVCYPTSHNFNTAPDIFPKLHCFSSPEAVGLSPFLVPSEQASIGHDHQVNLVDLGIDAVSVRVKGGVSKRRWSGNSCRRGLNGREDSCRRREHQNVKKDRKVKINDGKVSEESRRCRRNVRSSSGGYKQYHPVVPVRPDADNTTVMIRNIPNKYTRELLMDFLDNYCMVENQSQKAEVQRSELVNETTVSAFDFLYLPMDFAKGANKGYAFVNFTDPRAAWNFHRATDNQPWDLFQSSKIREIACARIQGKEQLVSHFHNSTFECDSDMYLPVCFSPPRDGSRVTVKQTTVGRRRLANQN</sequence>
<keyword evidence="1" id="KW-0694">RNA-binding</keyword>
<proteinExistence type="predicted"/>
<dbReference type="SUPFAM" id="SSF54928">
    <property type="entry name" value="RNA-binding domain, RBD"/>
    <property type="match status" value="1"/>
</dbReference>
<keyword evidence="4" id="KW-1185">Reference proteome</keyword>
<dbReference type="Pfam" id="PF04059">
    <property type="entry name" value="RRM_2"/>
    <property type="match status" value="1"/>
</dbReference>
<dbReference type="InterPro" id="IPR012677">
    <property type="entry name" value="Nucleotide-bd_a/b_plait_sf"/>
</dbReference>
<evidence type="ECO:0000256" key="1">
    <source>
        <dbReference type="PROSITE-ProRule" id="PRU00176"/>
    </source>
</evidence>
<evidence type="ECO:0000313" key="4">
    <source>
        <dbReference type="Proteomes" id="UP001159364"/>
    </source>
</evidence>
<name>A0AAV8T9T0_9ROSI</name>
<accession>A0AAV8T9T0</accession>
<feature type="domain" description="RRM" evidence="2">
    <location>
        <begin position="204"/>
        <end position="321"/>
    </location>
</feature>
<comment type="caution">
    <text evidence="3">The sequence shown here is derived from an EMBL/GenBank/DDBJ whole genome shotgun (WGS) entry which is preliminary data.</text>
</comment>
<dbReference type="Proteomes" id="UP001159364">
    <property type="component" value="Linkage Group LG05"/>
</dbReference>
<gene>
    <name evidence="3" type="ORF">K2173_002450</name>
</gene>
<reference evidence="3 4" key="1">
    <citation type="submission" date="2021-09" db="EMBL/GenBank/DDBJ databases">
        <title>Genomic insights and catalytic innovation underlie evolution of tropane alkaloids biosynthesis.</title>
        <authorList>
            <person name="Wang Y.-J."/>
            <person name="Tian T."/>
            <person name="Huang J.-P."/>
            <person name="Huang S.-X."/>
        </authorList>
    </citation>
    <scope>NUCLEOTIDE SEQUENCE [LARGE SCALE GENOMIC DNA]</scope>
    <source>
        <strain evidence="3">KIB-2018</strain>
        <tissue evidence="3">Leaf</tissue>
    </source>
</reference>
<organism evidence="3 4">
    <name type="scientific">Erythroxylum novogranatense</name>
    <dbReference type="NCBI Taxonomy" id="1862640"/>
    <lineage>
        <taxon>Eukaryota</taxon>
        <taxon>Viridiplantae</taxon>
        <taxon>Streptophyta</taxon>
        <taxon>Embryophyta</taxon>
        <taxon>Tracheophyta</taxon>
        <taxon>Spermatophyta</taxon>
        <taxon>Magnoliopsida</taxon>
        <taxon>eudicotyledons</taxon>
        <taxon>Gunneridae</taxon>
        <taxon>Pentapetalae</taxon>
        <taxon>rosids</taxon>
        <taxon>fabids</taxon>
        <taxon>Malpighiales</taxon>
        <taxon>Erythroxylaceae</taxon>
        <taxon>Erythroxylum</taxon>
    </lineage>
</organism>
<dbReference type="Gene3D" id="3.30.70.330">
    <property type="match status" value="1"/>
</dbReference>
<evidence type="ECO:0000259" key="2">
    <source>
        <dbReference type="PROSITE" id="PS50102"/>
    </source>
</evidence>
<dbReference type="InterPro" id="IPR035979">
    <property type="entry name" value="RBD_domain_sf"/>
</dbReference>
<evidence type="ECO:0000313" key="3">
    <source>
        <dbReference type="EMBL" id="KAJ8763567.1"/>
    </source>
</evidence>
<dbReference type="InterPro" id="IPR000504">
    <property type="entry name" value="RRM_dom"/>
</dbReference>
<dbReference type="GO" id="GO:0003723">
    <property type="term" value="F:RNA binding"/>
    <property type="evidence" value="ECO:0007669"/>
    <property type="project" value="UniProtKB-UniRule"/>
</dbReference>